<dbReference type="EMBL" id="MU003785">
    <property type="protein sequence ID" value="KAF2722081.1"/>
    <property type="molecule type" value="Genomic_DNA"/>
</dbReference>
<feature type="region of interest" description="Disordered" evidence="4">
    <location>
        <begin position="1"/>
        <end position="215"/>
    </location>
</feature>
<comment type="similarity">
    <text evidence="2">Belongs to the IWS1 family.</text>
</comment>
<name>A0A9P4QBZ0_9PEZI</name>
<feature type="domain" description="TFIIS N-terminal" evidence="5">
    <location>
        <begin position="304"/>
        <end position="382"/>
    </location>
</feature>
<dbReference type="SUPFAM" id="SSF47676">
    <property type="entry name" value="Conserved domain common to transcription factors TFIIS, elongin A, CRSP70"/>
    <property type="match status" value="1"/>
</dbReference>
<dbReference type="Gene3D" id="1.20.930.10">
    <property type="entry name" value="Conserved domain common to transcription factors TFIIS, elongin A, CRSP70"/>
    <property type="match status" value="1"/>
</dbReference>
<dbReference type="PANTHER" id="PTHR46010:SF1">
    <property type="entry name" value="PROTEIN IWS1 HOMOLOG"/>
    <property type="match status" value="1"/>
</dbReference>
<feature type="region of interest" description="Disordered" evidence="4">
    <location>
        <begin position="397"/>
        <end position="417"/>
    </location>
</feature>
<keyword evidence="7" id="KW-1185">Reference proteome</keyword>
<feature type="compositionally biased region" description="Basic residues" evidence="4">
    <location>
        <begin position="146"/>
        <end position="162"/>
    </location>
</feature>
<reference evidence="6" key="1">
    <citation type="journal article" date="2020" name="Stud. Mycol.">
        <title>101 Dothideomycetes genomes: a test case for predicting lifestyles and emergence of pathogens.</title>
        <authorList>
            <person name="Haridas S."/>
            <person name="Albert R."/>
            <person name="Binder M."/>
            <person name="Bloem J."/>
            <person name="Labutti K."/>
            <person name="Salamov A."/>
            <person name="Andreopoulos B."/>
            <person name="Baker S."/>
            <person name="Barry K."/>
            <person name="Bills G."/>
            <person name="Bluhm B."/>
            <person name="Cannon C."/>
            <person name="Castanera R."/>
            <person name="Culley D."/>
            <person name="Daum C."/>
            <person name="Ezra D."/>
            <person name="Gonzalez J."/>
            <person name="Henrissat B."/>
            <person name="Kuo A."/>
            <person name="Liang C."/>
            <person name="Lipzen A."/>
            <person name="Lutzoni F."/>
            <person name="Magnuson J."/>
            <person name="Mondo S."/>
            <person name="Nolan M."/>
            <person name="Ohm R."/>
            <person name="Pangilinan J."/>
            <person name="Park H.-J."/>
            <person name="Ramirez L."/>
            <person name="Alfaro M."/>
            <person name="Sun H."/>
            <person name="Tritt A."/>
            <person name="Yoshinaga Y."/>
            <person name="Zwiers L.-H."/>
            <person name="Turgeon B."/>
            <person name="Goodwin S."/>
            <person name="Spatafora J."/>
            <person name="Crous P."/>
            <person name="Grigoriev I."/>
        </authorList>
    </citation>
    <scope>NUCLEOTIDE SEQUENCE</scope>
    <source>
        <strain evidence="6">CBS 116435</strain>
    </source>
</reference>
<dbReference type="InterPro" id="IPR035441">
    <property type="entry name" value="TFIIS/LEDGF_dom_sf"/>
</dbReference>
<evidence type="ECO:0000256" key="1">
    <source>
        <dbReference type="ARBA" id="ARBA00037349"/>
    </source>
</evidence>
<comment type="function">
    <text evidence="1">Transcription factor involved in RNA polymerase II transcription regulation. May function in both SPT15/TBP post-recruitment and recruitment steps of transcription.</text>
</comment>
<comment type="caution">
    <text evidence="6">The sequence shown here is derived from an EMBL/GenBank/DDBJ whole genome shotgun (WGS) entry which is preliminary data.</text>
</comment>
<dbReference type="Pfam" id="PF08711">
    <property type="entry name" value="Med26"/>
    <property type="match status" value="1"/>
</dbReference>
<dbReference type="OrthoDB" id="21124at2759"/>
<evidence type="ECO:0000256" key="4">
    <source>
        <dbReference type="SAM" id="MobiDB-lite"/>
    </source>
</evidence>
<organism evidence="6 7">
    <name type="scientific">Polychaeton citri CBS 116435</name>
    <dbReference type="NCBI Taxonomy" id="1314669"/>
    <lineage>
        <taxon>Eukaryota</taxon>
        <taxon>Fungi</taxon>
        <taxon>Dikarya</taxon>
        <taxon>Ascomycota</taxon>
        <taxon>Pezizomycotina</taxon>
        <taxon>Dothideomycetes</taxon>
        <taxon>Dothideomycetidae</taxon>
        <taxon>Capnodiales</taxon>
        <taxon>Capnodiaceae</taxon>
        <taxon>Polychaeton</taxon>
    </lineage>
</organism>
<evidence type="ECO:0000256" key="3">
    <source>
        <dbReference type="PROSITE-ProRule" id="PRU00649"/>
    </source>
</evidence>
<dbReference type="InterPro" id="IPR051037">
    <property type="entry name" value="RNAPII_TF_IWS1"/>
</dbReference>
<dbReference type="Proteomes" id="UP000799441">
    <property type="component" value="Unassembled WGS sequence"/>
</dbReference>
<dbReference type="AlphaFoldDB" id="A0A9P4QBZ0"/>
<protein>
    <recommendedName>
        <fullName evidence="5">TFIIS N-terminal domain-containing protein</fullName>
    </recommendedName>
</protein>
<evidence type="ECO:0000313" key="6">
    <source>
        <dbReference type="EMBL" id="KAF2722081.1"/>
    </source>
</evidence>
<feature type="compositionally biased region" description="Basic and acidic residues" evidence="4">
    <location>
        <begin position="406"/>
        <end position="417"/>
    </location>
</feature>
<dbReference type="PANTHER" id="PTHR46010">
    <property type="entry name" value="PROTEIN IWS1 HOMOLOG"/>
    <property type="match status" value="1"/>
</dbReference>
<feature type="compositionally biased region" description="Basic and acidic residues" evidence="4">
    <location>
        <begin position="187"/>
        <end position="204"/>
    </location>
</feature>
<feature type="compositionally biased region" description="Acidic residues" evidence="4">
    <location>
        <begin position="72"/>
        <end position="109"/>
    </location>
</feature>
<dbReference type="GO" id="GO:0005634">
    <property type="term" value="C:nucleus"/>
    <property type="evidence" value="ECO:0007669"/>
    <property type="project" value="UniProtKB-SubCell"/>
</dbReference>
<dbReference type="PROSITE" id="PS51319">
    <property type="entry name" value="TFIIS_N"/>
    <property type="match status" value="1"/>
</dbReference>
<accession>A0A9P4QBZ0</accession>
<evidence type="ECO:0000313" key="7">
    <source>
        <dbReference type="Proteomes" id="UP000799441"/>
    </source>
</evidence>
<dbReference type="InterPro" id="IPR017923">
    <property type="entry name" value="TFIIS_N"/>
</dbReference>
<gene>
    <name evidence="6" type="ORF">K431DRAFT_284288</name>
</gene>
<evidence type="ECO:0000259" key="5">
    <source>
        <dbReference type="PROSITE" id="PS51319"/>
    </source>
</evidence>
<proteinExistence type="inferred from homology"/>
<keyword evidence="3" id="KW-0539">Nucleus</keyword>
<sequence length="486" mass="54132">MEDLEQAPGSPTLQPEPEGNNDPGDPLQPSIDEGERTPPLAEPTADMDAREDDATIAEEAAERVDEANNEFGEGEGPVDDEDEDGEGSKDEDDLSEISELDEQQFDDFDPNALNIPDKPVQVDSDNVGLLGTHKRKRTAEEEEARKKKKKEGRREKPKKKKRRGEEGDDGLGGGDEVEGRRSRRSKAGADGRAPKAPRRERTPENEDLLAPEERRRRALERKMDEALRSHRAPRRKQGEMDTLADEEIATMRTRMANACGADAQARERGEIATHKLKLLPAVMELLNRNNIQQQLADPDLNILESVRFFLEPADQDASLPNYQIQRELFSALMRLPITKEALIASGIGKVVLYYTKSIQPQPNIKRQAEALMGEWTREVLKKRKDFRGKEFKQATYDPLNASQPSDESRARERAAMAAERKELQLRGAASNRAQKPKVQLGTYTVAPVNNLAGAALTSARRAGQGGEEAFRRVAARAAVNQGKRAR</sequence>
<comment type="subcellular location">
    <subcellularLocation>
        <location evidence="3">Nucleus</location>
    </subcellularLocation>
</comment>
<dbReference type="GO" id="GO:0016973">
    <property type="term" value="P:poly(A)+ mRNA export from nucleus"/>
    <property type="evidence" value="ECO:0007669"/>
    <property type="project" value="TreeGrafter"/>
</dbReference>
<evidence type="ECO:0000256" key="2">
    <source>
        <dbReference type="ARBA" id="ARBA00037992"/>
    </source>
</evidence>